<dbReference type="GO" id="GO:0004853">
    <property type="term" value="F:uroporphyrinogen decarboxylase activity"/>
    <property type="evidence" value="ECO:0007669"/>
    <property type="project" value="InterPro"/>
</dbReference>
<proteinExistence type="predicted"/>
<evidence type="ECO:0000259" key="1">
    <source>
        <dbReference type="Pfam" id="PF01208"/>
    </source>
</evidence>
<evidence type="ECO:0000313" key="2">
    <source>
        <dbReference type="EMBL" id="ORC35086.1"/>
    </source>
</evidence>
<dbReference type="InterPro" id="IPR000257">
    <property type="entry name" value="Uroporphyrinogen_deCOase"/>
</dbReference>
<name>A0A1Y1RZ16_9SPIO</name>
<dbReference type="OrthoDB" id="9780425at2"/>
<dbReference type="AlphaFoldDB" id="A0A1Y1RZ16"/>
<dbReference type="InterPro" id="IPR038071">
    <property type="entry name" value="UROD/MetE-like_sf"/>
</dbReference>
<reference evidence="2 3" key="1">
    <citation type="submission" date="2017-03" db="EMBL/GenBank/DDBJ databases">
        <title>Draft Genome sequence of Marispirochaeta sp. strain JC444.</title>
        <authorList>
            <person name="Shivani Y."/>
            <person name="Subhash Y."/>
            <person name="Sasikala C."/>
            <person name="Ramana C."/>
        </authorList>
    </citation>
    <scope>NUCLEOTIDE SEQUENCE [LARGE SCALE GENOMIC DNA]</scope>
    <source>
        <strain evidence="2 3">JC444</strain>
    </source>
</reference>
<evidence type="ECO:0000313" key="3">
    <source>
        <dbReference type="Proteomes" id="UP000192343"/>
    </source>
</evidence>
<dbReference type="RefSeq" id="WP_083050549.1">
    <property type="nucleotide sequence ID" value="NZ_MWQY01000010.1"/>
</dbReference>
<accession>A0A1Y1RZ16</accession>
<protein>
    <recommendedName>
        <fullName evidence="1">Uroporphyrinogen decarboxylase (URO-D) domain-containing protein</fullName>
    </recommendedName>
</protein>
<dbReference type="STRING" id="1963862.B4O97_10130"/>
<dbReference type="EMBL" id="MWQY01000010">
    <property type="protein sequence ID" value="ORC35086.1"/>
    <property type="molecule type" value="Genomic_DNA"/>
</dbReference>
<feature type="domain" description="Uroporphyrinogen decarboxylase (URO-D)" evidence="1">
    <location>
        <begin position="108"/>
        <end position="354"/>
    </location>
</feature>
<dbReference type="SUPFAM" id="SSF51726">
    <property type="entry name" value="UROD/MetE-like"/>
    <property type="match status" value="1"/>
</dbReference>
<keyword evidence="3" id="KW-1185">Reference proteome</keyword>
<organism evidence="2 3">
    <name type="scientific">Marispirochaeta aestuarii</name>
    <dbReference type="NCBI Taxonomy" id="1963862"/>
    <lineage>
        <taxon>Bacteria</taxon>
        <taxon>Pseudomonadati</taxon>
        <taxon>Spirochaetota</taxon>
        <taxon>Spirochaetia</taxon>
        <taxon>Spirochaetales</taxon>
        <taxon>Spirochaetaceae</taxon>
        <taxon>Marispirochaeta</taxon>
    </lineage>
</organism>
<gene>
    <name evidence="2" type="ORF">B4O97_10130</name>
</gene>
<comment type="caution">
    <text evidence="2">The sequence shown here is derived from an EMBL/GenBank/DDBJ whole genome shotgun (WGS) entry which is preliminary data.</text>
</comment>
<dbReference type="InterPro" id="IPR052024">
    <property type="entry name" value="Methanogen_methyltrans"/>
</dbReference>
<dbReference type="PANTHER" id="PTHR47099">
    <property type="entry name" value="METHYLCOBAMIDE:COM METHYLTRANSFERASE MTBA"/>
    <property type="match status" value="1"/>
</dbReference>
<sequence>MISGERVRTIRDLMDRYLEIVNSPRNLQNASLWKEHGGWNRDKPRGFVPSRSGETVPFVVELDISLWRKLTGNTNLIDYYSDPYTHMEFQLLRNLKHHEMYRDNYVYTDELYIWFGVITELSLFGSEVEWQEHKEGWIKGPVLQSLDDIQRLRPPDFYTSGLMPRVHEFYEVMNEVADGRMKVMFPELARGPFCMAVHLRGISDLFCEVLTDPESVHRLMRFIVDAEKAWTAERSRFTGEEPSRIKLFNDEIDCPSIGPKIYDDLIFPYEKELADKYGGVRYWHSCGNITAFLPAINNLPNLDVVHIGPWTSYEEADLIFGDSTALEICLHPVNDVVMATETRMRAKLEDIVQKCPHGNFSVRADALMPQGDDLEDQLEKIKMWESLALEYFGGDSN</sequence>
<dbReference type="Gene3D" id="3.20.20.210">
    <property type="match status" value="1"/>
</dbReference>
<dbReference type="PANTHER" id="PTHR47099:SF1">
    <property type="entry name" value="METHYLCOBAMIDE:COM METHYLTRANSFERASE MTBA"/>
    <property type="match status" value="1"/>
</dbReference>
<dbReference type="GO" id="GO:0006779">
    <property type="term" value="P:porphyrin-containing compound biosynthetic process"/>
    <property type="evidence" value="ECO:0007669"/>
    <property type="project" value="InterPro"/>
</dbReference>
<dbReference type="Proteomes" id="UP000192343">
    <property type="component" value="Unassembled WGS sequence"/>
</dbReference>
<dbReference type="Pfam" id="PF01208">
    <property type="entry name" value="URO-D"/>
    <property type="match status" value="1"/>
</dbReference>